<evidence type="ECO:0000256" key="1">
    <source>
        <dbReference type="SAM" id="MobiDB-lite"/>
    </source>
</evidence>
<dbReference type="CDD" id="cd00170">
    <property type="entry name" value="SEC14"/>
    <property type="match status" value="1"/>
</dbReference>
<feature type="compositionally biased region" description="Basic residues" evidence="1">
    <location>
        <begin position="80"/>
        <end position="98"/>
    </location>
</feature>
<dbReference type="PANTHER" id="PTHR45824">
    <property type="entry name" value="GH16843P"/>
    <property type="match status" value="1"/>
</dbReference>
<dbReference type="Proteomes" id="UP001530293">
    <property type="component" value="Unassembled WGS sequence"/>
</dbReference>
<keyword evidence="2" id="KW-1133">Transmembrane helix</keyword>
<dbReference type="PANTHER" id="PTHR45824:SF29">
    <property type="entry name" value="GH16843P"/>
    <property type="match status" value="1"/>
</dbReference>
<gene>
    <name evidence="4" type="ORF">ACHAWU_007606</name>
</gene>
<protein>
    <recommendedName>
        <fullName evidence="3">CRAL-TRIO domain-containing protein</fullName>
    </recommendedName>
</protein>
<feature type="region of interest" description="Disordered" evidence="1">
    <location>
        <begin position="1"/>
        <end position="170"/>
    </location>
</feature>
<evidence type="ECO:0000256" key="2">
    <source>
        <dbReference type="SAM" id="Phobius"/>
    </source>
</evidence>
<keyword evidence="2" id="KW-0812">Transmembrane</keyword>
<dbReference type="EMBL" id="JALLBG020000196">
    <property type="protein sequence ID" value="KAL3759862.1"/>
    <property type="molecule type" value="Genomic_DNA"/>
</dbReference>
<organism evidence="4 5">
    <name type="scientific">Discostella pseudostelligera</name>
    <dbReference type="NCBI Taxonomy" id="259834"/>
    <lineage>
        <taxon>Eukaryota</taxon>
        <taxon>Sar</taxon>
        <taxon>Stramenopiles</taxon>
        <taxon>Ochrophyta</taxon>
        <taxon>Bacillariophyta</taxon>
        <taxon>Coscinodiscophyceae</taxon>
        <taxon>Thalassiosirophycidae</taxon>
        <taxon>Stephanodiscales</taxon>
        <taxon>Stephanodiscaceae</taxon>
        <taxon>Discostella</taxon>
    </lineage>
</organism>
<proteinExistence type="predicted"/>
<dbReference type="InterPro" id="IPR001251">
    <property type="entry name" value="CRAL-TRIO_dom"/>
</dbReference>
<name>A0ABD3MCF0_9STRA</name>
<dbReference type="InterPro" id="IPR036865">
    <property type="entry name" value="CRAL-TRIO_dom_sf"/>
</dbReference>
<feature type="domain" description="CRAL-TRIO" evidence="3">
    <location>
        <begin position="562"/>
        <end position="728"/>
    </location>
</feature>
<dbReference type="Pfam" id="PF00650">
    <property type="entry name" value="CRAL_TRIO"/>
    <property type="match status" value="1"/>
</dbReference>
<feature type="compositionally biased region" description="Low complexity" evidence="1">
    <location>
        <begin position="59"/>
        <end position="76"/>
    </location>
</feature>
<dbReference type="PROSITE" id="PS50191">
    <property type="entry name" value="CRAL_TRIO"/>
    <property type="match status" value="1"/>
</dbReference>
<dbReference type="AlphaFoldDB" id="A0ABD3MCF0"/>
<dbReference type="SUPFAM" id="SSF52087">
    <property type="entry name" value="CRAL/TRIO domain"/>
    <property type="match status" value="1"/>
</dbReference>
<feature type="transmembrane region" description="Helical" evidence="2">
    <location>
        <begin position="179"/>
        <end position="201"/>
    </location>
</feature>
<feature type="region of interest" description="Disordered" evidence="1">
    <location>
        <begin position="287"/>
        <end position="311"/>
    </location>
</feature>
<keyword evidence="2" id="KW-0472">Membrane</keyword>
<accession>A0ABD3MCF0</accession>
<feature type="compositionally biased region" description="Polar residues" evidence="1">
    <location>
        <begin position="109"/>
        <end position="119"/>
    </location>
</feature>
<feature type="compositionally biased region" description="Polar residues" evidence="1">
    <location>
        <begin position="33"/>
        <end position="45"/>
    </location>
</feature>
<evidence type="ECO:0000313" key="5">
    <source>
        <dbReference type="Proteomes" id="UP001530293"/>
    </source>
</evidence>
<feature type="compositionally biased region" description="Low complexity" evidence="1">
    <location>
        <begin position="150"/>
        <end position="160"/>
    </location>
</feature>
<evidence type="ECO:0000259" key="3">
    <source>
        <dbReference type="PROSITE" id="PS50191"/>
    </source>
</evidence>
<dbReference type="Gene3D" id="3.40.525.10">
    <property type="entry name" value="CRAL-TRIO lipid binding domain"/>
    <property type="match status" value="1"/>
</dbReference>
<sequence>MVMVMPPTNPTASGSGDDTSPKTQSKAGAMHQPHNNNTGRSSSPVVTPRVIFDFRCPPSSTSSNGNGNGSSSCCNGHTPTKARRHASPKKSTRLHHVKWTPVPPLPSSWKVTTSSSNGYNHKRVHDKKDTLRSRSYSPKKQRTSSMNRHLLPSKSSSALPQSPPPPRTATTHGALYHRLLFTLLSFITIPILLSTCIHFGYCTNVESNLVLSPQTTIQESACHVSSIAIIHILHHLPKDAQLLVERVHHFIGTIIVGVDRRMTMTIHKNDDWKKSLFQRVTADHAKKHQDRTYNNDKVSSSSSSSASEEIDRMHPIRHILEGASIYTHVRKQKQLMKLEVEKEKIQQHLPDDHDNLDGDAAIVIDWKKWKYAMSDDYELSSEEIFLVQTLAERVLAMSNTLVRCSTAGEDANAISTECNPEDDNEMQRIAISSLSDGLEMPYRPFHERVDSVAWGGELNHDTDMSWWPKQNDKDISSTSTTISYHSEGGRLLAGYLKIMKWPSDLHVKFPFRLCAGGCDSEVAVLHTLEWREKYKPWCVSEETVRFNNDGFIYARGHSRPGSMQRVQSNDEQTTSLQQKAGHSMVWLRPGLASPTENLHQYIRSVIHAIEMAVSDSLHRNAGTIGRFNVVIDCANMSSKNSPSMSGVKILFSVLQDHFPDRLGVLLLANLSGLTQLLLKMVLPFVTEEVRAKIHIIPNDEVERRMMLQQFIDEKHIPYYLGGKDEYEFDAAEYYQEKCILSEDGIKEYLTTMPYHA</sequence>
<comment type="caution">
    <text evidence="4">The sequence shown here is derived from an EMBL/GenBank/DDBJ whole genome shotgun (WGS) entry which is preliminary data.</text>
</comment>
<reference evidence="4 5" key="1">
    <citation type="submission" date="2024-10" db="EMBL/GenBank/DDBJ databases">
        <title>Updated reference genomes for cyclostephanoid diatoms.</title>
        <authorList>
            <person name="Roberts W.R."/>
            <person name="Alverson A.J."/>
        </authorList>
    </citation>
    <scope>NUCLEOTIDE SEQUENCE [LARGE SCALE GENOMIC DNA]</scope>
    <source>
        <strain evidence="4 5">AJA232-27</strain>
    </source>
</reference>
<dbReference type="SMART" id="SM00516">
    <property type="entry name" value="SEC14"/>
    <property type="match status" value="1"/>
</dbReference>
<keyword evidence="5" id="KW-1185">Reference proteome</keyword>
<evidence type="ECO:0000313" key="4">
    <source>
        <dbReference type="EMBL" id="KAL3759862.1"/>
    </source>
</evidence>
<dbReference type="InterPro" id="IPR052578">
    <property type="entry name" value="PI_Transfer_CRAL-TRIO"/>
</dbReference>
<feature type="compositionally biased region" description="Polar residues" evidence="1">
    <location>
        <begin position="10"/>
        <end position="26"/>
    </location>
</feature>